<dbReference type="EMBL" id="ML014205">
    <property type="protein sequence ID" value="RKP00652.1"/>
    <property type="molecule type" value="Genomic_DNA"/>
</dbReference>
<dbReference type="GO" id="GO:0097602">
    <property type="term" value="F:cullin family protein binding"/>
    <property type="evidence" value="ECO:0007669"/>
    <property type="project" value="TreeGrafter"/>
</dbReference>
<dbReference type="Proteomes" id="UP000274922">
    <property type="component" value="Unassembled WGS sequence"/>
</dbReference>
<dbReference type="GO" id="GO:0005886">
    <property type="term" value="C:plasma membrane"/>
    <property type="evidence" value="ECO:0007669"/>
    <property type="project" value="UniProtKB-ARBA"/>
</dbReference>
<dbReference type="GO" id="GO:0031624">
    <property type="term" value="F:ubiquitin conjugating enzyme binding"/>
    <property type="evidence" value="ECO:0007669"/>
    <property type="project" value="TreeGrafter"/>
</dbReference>
<keyword evidence="5" id="KW-1185">Reference proteome</keyword>
<dbReference type="PROSITE" id="PS51229">
    <property type="entry name" value="DCUN1"/>
    <property type="match status" value="1"/>
</dbReference>
<dbReference type="InterPro" id="IPR014764">
    <property type="entry name" value="DCN-prot"/>
</dbReference>
<dbReference type="PANTHER" id="PTHR12281">
    <property type="entry name" value="RP42 RELATED"/>
    <property type="match status" value="1"/>
</dbReference>
<dbReference type="OrthoDB" id="286637at2759"/>
<dbReference type="AlphaFoldDB" id="A0A4P9X678"/>
<evidence type="ECO:0000256" key="1">
    <source>
        <dbReference type="RuleBase" id="RU410713"/>
    </source>
</evidence>
<sequence length="267" mass="28937">MTHPVSAISFHACSEGTAKSLLSSLNYQLEAAVDAFYVRGGGGYVGAKPSPSSTRSGRRTGSSSGGTTSAAAARATEAKLNALFDTYADAEDPDAILVEGTERLCADLEVAPDDVAVLVLAYHLQCPRMCEFRRAGWLAGWTALGCDGLPAMRRAVAGMAASLNDPDRFKDVYRFAFGFAKGPQGKSLVLPMAIAVWELLLRGRYPELDLWTTFLVEQHGKAISKDTWNLFLDFTRTAKPGFPDHDTDGAWPILIDQFVEYAREHVP</sequence>
<evidence type="ECO:0000259" key="3">
    <source>
        <dbReference type="PROSITE" id="PS51229"/>
    </source>
</evidence>
<dbReference type="GO" id="GO:0032182">
    <property type="term" value="F:ubiquitin-like protein binding"/>
    <property type="evidence" value="ECO:0007669"/>
    <property type="project" value="TreeGrafter"/>
</dbReference>
<dbReference type="GO" id="GO:0045116">
    <property type="term" value="P:protein neddylation"/>
    <property type="evidence" value="ECO:0007669"/>
    <property type="project" value="TreeGrafter"/>
</dbReference>
<reference evidence="5" key="1">
    <citation type="journal article" date="2018" name="Nat. Microbiol.">
        <title>Leveraging single-cell genomics to expand the fungal tree of life.</title>
        <authorList>
            <person name="Ahrendt S.R."/>
            <person name="Quandt C.A."/>
            <person name="Ciobanu D."/>
            <person name="Clum A."/>
            <person name="Salamov A."/>
            <person name="Andreopoulos B."/>
            <person name="Cheng J.F."/>
            <person name="Woyke T."/>
            <person name="Pelin A."/>
            <person name="Henrissat B."/>
            <person name="Reynolds N.K."/>
            <person name="Benny G.L."/>
            <person name="Smith M.E."/>
            <person name="James T.Y."/>
            <person name="Grigoriev I.V."/>
        </authorList>
    </citation>
    <scope>NUCLEOTIDE SEQUENCE [LARGE SCALE GENOMIC DNA]</scope>
    <source>
        <strain evidence="5">ATCC 52028</strain>
    </source>
</reference>
<evidence type="ECO:0000313" key="4">
    <source>
        <dbReference type="EMBL" id="RKP00652.1"/>
    </source>
</evidence>
<gene>
    <name evidence="4" type="ORF">CXG81DRAFT_12940</name>
</gene>
<comment type="function">
    <text evidence="1">Neddylation of cullins play an essential role in the regulation of SCF-type complexes activity.</text>
</comment>
<dbReference type="GO" id="GO:0000151">
    <property type="term" value="C:ubiquitin ligase complex"/>
    <property type="evidence" value="ECO:0007669"/>
    <property type="project" value="TreeGrafter"/>
</dbReference>
<feature type="compositionally biased region" description="Low complexity" evidence="2">
    <location>
        <begin position="52"/>
        <end position="70"/>
    </location>
</feature>
<dbReference type="STRING" id="1555241.A0A4P9X678"/>
<evidence type="ECO:0000313" key="5">
    <source>
        <dbReference type="Proteomes" id="UP000274922"/>
    </source>
</evidence>
<dbReference type="PANTHER" id="PTHR12281:SF31">
    <property type="entry name" value="DCN1-LIKE PROTEIN 3"/>
    <property type="match status" value="1"/>
</dbReference>
<feature type="region of interest" description="Disordered" evidence="2">
    <location>
        <begin position="48"/>
        <end position="70"/>
    </location>
</feature>
<accession>A0A4P9X678</accession>
<organism evidence="4 5">
    <name type="scientific">Caulochytrium protostelioides</name>
    <dbReference type="NCBI Taxonomy" id="1555241"/>
    <lineage>
        <taxon>Eukaryota</taxon>
        <taxon>Fungi</taxon>
        <taxon>Fungi incertae sedis</taxon>
        <taxon>Chytridiomycota</taxon>
        <taxon>Chytridiomycota incertae sedis</taxon>
        <taxon>Chytridiomycetes</taxon>
        <taxon>Caulochytriales</taxon>
        <taxon>Caulochytriaceae</taxon>
        <taxon>Caulochytrium</taxon>
    </lineage>
</organism>
<feature type="domain" description="DCUN1" evidence="3">
    <location>
        <begin position="75"/>
        <end position="263"/>
    </location>
</feature>
<name>A0A4P9X678_9FUNG</name>
<proteinExistence type="predicted"/>
<evidence type="ECO:0000256" key="2">
    <source>
        <dbReference type="SAM" id="MobiDB-lite"/>
    </source>
</evidence>
<dbReference type="InterPro" id="IPR042460">
    <property type="entry name" value="DCN1-like_PONY"/>
</dbReference>
<dbReference type="Pfam" id="PF03556">
    <property type="entry name" value="Cullin_binding"/>
    <property type="match status" value="1"/>
</dbReference>
<protein>
    <recommendedName>
        <fullName evidence="1">Defective in cullin neddylation protein</fullName>
    </recommendedName>
</protein>
<dbReference type="FunFam" id="1.10.238.200:FF:000003">
    <property type="entry name" value="DCN1-like protein 3"/>
    <property type="match status" value="1"/>
</dbReference>
<dbReference type="Gene3D" id="1.10.238.200">
    <property type="entry name" value="Cullin, PONY binding domain"/>
    <property type="match status" value="1"/>
</dbReference>
<dbReference type="InterPro" id="IPR005176">
    <property type="entry name" value="PONY_dom"/>
</dbReference>
<dbReference type="Gene3D" id="1.10.238.10">
    <property type="entry name" value="EF-hand"/>
    <property type="match status" value="1"/>
</dbReference>